<keyword evidence="1" id="KW-0808">Transferase</keyword>
<proteinExistence type="predicted"/>
<evidence type="ECO:0000313" key="4">
    <source>
        <dbReference type="Proteomes" id="UP000315226"/>
    </source>
</evidence>
<feature type="domain" description="Histidine kinase/HSP90-like ATPase" evidence="2">
    <location>
        <begin position="30"/>
        <end position="143"/>
    </location>
</feature>
<dbReference type="SUPFAM" id="SSF55874">
    <property type="entry name" value="ATPase domain of HSP90 chaperone/DNA topoisomerase II/histidine kinase"/>
    <property type="match status" value="1"/>
</dbReference>
<accession>A0A4Y3RHN7</accession>
<evidence type="ECO:0000259" key="2">
    <source>
        <dbReference type="Pfam" id="PF13581"/>
    </source>
</evidence>
<keyword evidence="1" id="KW-0723">Serine/threonine-protein kinase</keyword>
<sequence length="150" mass="16148">MTTMTAAPPARRRTQVCPGYSIGLACWASSVPLARMAARTTLRCWGLPKETAEGVALVVTELVSNAVRHASLANLESPERCHLMLELTTPDTIRVTVYDSSPRRPVLRHPGDDDTSGRGLYLVAALAANWGVRPVTDGKAVWAVLKAGQQ</sequence>
<keyword evidence="4" id="KW-1185">Reference proteome</keyword>
<evidence type="ECO:0000256" key="1">
    <source>
        <dbReference type="ARBA" id="ARBA00022527"/>
    </source>
</evidence>
<dbReference type="OrthoDB" id="3476350at2"/>
<dbReference type="Gene3D" id="3.30.565.10">
    <property type="entry name" value="Histidine kinase-like ATPase, C-terminal domain"/>
    <property type="match status" value="1"/>
</dbReference>
<dbReference type="CDD" id="cd16936">
    <property type="entry name" value="HATPase_RsbW-like"/>
    <property type="match status" value="1"/>
</dbReference>
<reference evidence="3 4" key="1">
    <citation type="submission" date="2019-06" db="EMBL/GenBank/DDBJ databases">
        <title>Whole genome shotgun sequence of Streptomyces gardneri NBRC 12865.</title>
        <authorList>
            <person name="Hosoyama A."/>
            <person name="Uohara A."/>
            <person name="Ohji S."/>
            <person name="Ichikawa N."/>
        </authorList>
    </citation>
    <scope>NUCLEOTIDE SEQUENCE [LARGE SCALE GENOMIC DNA]</scope>
    <source>
        <strain evidence="3 4">NBRC 12865</strain>
    </source>
</reference>
<dbReference type="EMBL" id="BJMN01000015">
    <property type="protein sequence ID" value="GEB57165.1"/>
    <property type="molecule type" value="Genomic_DNA"/>
</dbReference>
<dbReference type="PANTHER" id="PTHR35526">
    <property type="entry name" value="ANTI-SIGMA-F FACTOR RSBW-RELATED"/>
    <property type="match status" value="1"/>
</dbReference>
<organism evidence="3 4">
    <name type="scientific">Streptomyces gardneri</name>
    <dbReference type="NCBI Taxonomy" id="66892"/>
    <lineage>
        <taxon>Bacteria</taxon>
        <taxon>Bacillati</taxon>
        <taxon>Actinomycetota</taxon>
        <taxon>Actinomycetes</taxon>
        <taxon>Kitasatosporales</taxon>
        <taxon>Streptomycetaceae</taxon>
        <taxon>Streptomyces</taxon>
    </lineage>
</organism>
<dbReference type="InterPro" id="IPR003594">
    <property type="entry name" value="HATPase_dom"/>
</dbReference>
<dbReference type="Pfam" id="PF13581">
    <property type="entry name" value="HATPase_c_2"/>
    <property type="match status" value="1"/>
</dbReference>
<keyword evidence="1" id="KW-0418">Kinase</keyword>
<gene>
    <name evidence="3" type="ORF">SGA01_27700</name>
</gene>
<comment type="caution">
    <text evidence="3">The sequence shown here is derived from an EMBL/GenBank/DDBJ whole genome shotgun (WGS) entry which is preliminary data.</text>
</comment>
<dbReference type="Proteomes" id="UP000315226">
    <property type="component" value="Unassembled WGS sequence"/>
</dbReference>
<dbReference type="InterPro" id="IPR050267">
    <property type="entry name" value="Anti-sigma-factor_SerPK"/>
</dbReference>
<name>A0A4Y3RHN7_9ACTN</name>
<dbReference type="PANTHER" id="PTHR35526:SF3">
    <property type="entry name" value="ANTI-SIGMA-F FACTOR RSBW"/>
    <property type="match status" value="1"/>
</dbReference>
<evidence type="ECO:0000313" key="3">
    <source>
        <dbReference type="EMBL" id="GEB57165.1"/>
    </source>
</evidence>
<protein>
    <recommendedName>
        <fullName evidence="2">Histidine kinase/HSP90-like ATPase domain-containing protein</fullName>
    </recommendedName>
</protein>
<dbReference type="AlphaFoldDB" id="A0A4Y3RHN7"/>
<dbReference type="InterPro" id="IPR036890">
    <property type="entry name" value="HATPase_C_sf"/>
</dbReference>
<dbReference type="GO" id="GO:0004674">
    <property type="term" value="F:protein serine/threonine kinase activity"/>
    <property type="evidence" value="ECO:0007669"/>
    <property type="project" value="UniProtKB-KW"/>
</dbReference>